<proteinExistence type="predicted"/>
<dbReference type="AlphaFoldDB" id="A0A7Y4H4S9"/>
<evidence type="ECO:0000256" key="1">
    <source>
        <dbReference type="SAM" id="SignalP"/>
    </source>
</evidence>
<reference evidence="2 3" key="1">
    <citation type="submission" date="2020-03" db="EMBL/GenBank/DDBJ databases">
        <title>Bradyrhizobium diversity isolated from nodules of Muelleranthus trifoliolatus.</title>
        <authorList>
            <person name="Klepa M."/>
            <person name="Helene L."/>
            <person name="Hungria M."/>
        </authorList>
    </citation>
    <scope>NUCLEOTIDE SEQUENCE [LARGE SCALE GENOMIC DNA]</scope>
    <source>
        <strain evidence="2 3">WSM 1744</strain>
    </source>
</reference>
<feature type="chain" id="PRO_5031157258" description="Minor curlin subunit" evidence="1">
    <location>
        <begin position="25"/>
        <end position="166"/>
    </location>
</feature>
<dbReference type="Proteomes" id="UP000528734">
    <property type="component" value="Unassembled WGS sequence"/>
</dbReference>
<name>A0A7Y4H4S9_9BRAD</name>
<gene>
    <name evidence="2" type="ORF">HCN50_15615</name>
</gene>
<evidence type="ECO:0000313" key="2">
    <source>
        <dbReference type="EMBL" id="NOJ47661.1"/>
    </source>
</evidence>
<protein>
    <recommendedName>
        <fullName evidence="4">Minor curlin subunit</fullName>
    </recommendedName>
</protein>
<keyword evidence="1" id="KW-0732">Signal</keyword>
<dbReference type="EMBL" id="JAAVLW010000004">
    <property type="protein sequence ID" value="NOJ47661.1"/>
    <property type="molecule type" value="Genomic_DNA"/>
</dbReference>
<keyword evidence="3" id="KW-1185">Reference proteome</keyword>
<dbReference type="RefSeq" id="WP_171710523.1">
    <property type="nucleotide sequence ID" value="NZ_JAAVLW010000004.1"/>
</dbReference>
<feature type="signal peptide" evidence="1">
    <location>
        <begin position="1"/>
        <end position="24"/>
    </location>
</feature>
<comment type="caution">
    <text evidence="2">The sequence shown here is derived from an EMBL/GenBank/DDBJ whole genome shotgun (WGS) entry which is preliminary data.</text>
</comment>
<sequence length="166" mass="16613">MRLALKSIATYLAILILPSPGALAEGAFVQQATAAYQGRNLALPVAPNPAPTGGAPTWTAPKTGSLRAAPELAAPASGGNFASTLEIGAYNKVLQAQLGAGNVSNVGIIKGYANSVGVLQAGNNLKSNVGLINTQGLSVGVIQPNGSAPVNVLIARLPNGALLIKR</sequence>
<evidence type="ECO:0008006" key="4">
    <source>
        <dbReference type="Google" id="ProtNLM"/>
    </source>
</evidence>
<accession>A0A7Y4H4S9</accession>
<organism evidence="2 3">
    <name type="scientific">Bradyrhizobium archetypum</name>
    <dbReference type="NCBI Taxonomy" id="2721160"/>
    <lineage>
        <taxon>Bacteria</taxon>
        <taxon>Pseudomonadati</taxon>
        <taxon>Pseudomonadota</taxon>
        <taxon>Alphaproteobacteria</taxon>
        <taxon>Hyphomicrobiales</taxon>
        <taxon>Nitrobacteraceae</taxon>
        <taxon>Bradyrhizobium</taxon>
    </lineage>
</organism>
<evidence type="ECO:0000313" key="3">
    <source>
        <dbReference type="Proteomes" id="UP000528734"/>
    </source>
</evidence>